<evidence type="ECO:0000256" key="1">
    <source>
        <dbReference type="SAM" id="Phobius"/>
    </source>
</evidence>
<keyword evidence="1" id="KW-0472">Membrane</keyword>
<evidence type="ECO:0000313" key="2">
    <source>
        <dbReference type="EMBL" id="SHF20085.1"/>
    </source>
</evidence>
<reference evidence="2 3" key="1">
    <citation type="submission" date="2016-11" db="EMBL/GenBank/DDBJ databases">
        <authorList>
            <person name="Jaros S."/>
            <person name="Januszkiewicz K."/>
            <person name="Wedrychowicz H."/>
        </authorList>
    </citation>
    <scope>NUCLEOTIDE SEQUENCE [LARGE SCALE GENOMIC DNA]</scope>
    <source>
        <strain evidence="2 3">DSM 17459</strain>
    </source>
</reference>
<dbReference type="CDD" id="cd06462">
    <property type="entry name" value="Peptidase_S24_S26"/>
    <property type="match status" value="1"/>
</dbReference>
<dbReference type="EMBL" id="FQVI01000016">
    <property type="protein sequence ID" value="SHF20085.1"/>
    <property type="molecule type" value="Genomic_DNA"/>
</dbReference>
<dbReference type="Proteomes" id="UP000184245">
    <property type="component" value="Unassembled WGS sequence"/>
</dbReference>
<accession>A0A1M4ZQ77</accession>
<dbReference type="OrthoDB" id="1648066at2"/>
<protein>
    <submittedName>
        <fullName evidence="2">Signal peptidase, endoplasmic reticulum-type</fullName>
    </submittedName>
</protein>
<gene>
    <name evidence="2" type="ORF">SAMN02745158_02855</name>
</gene>
<sequence>MKKALKHIWNTAFGIIAALLILYIVGMHFFPDQLKDFVGYQTFVVLTDSMEPTIPVGSLVLDKTIDKDQEIPPDTIISFHVNRLGKDAVFTHYFKKKEVDDTGRERYYTQAENADRYDDYATYREDLLGTYVFHIPYAGRYVQFLQSPFALLELGLIMIISIIYHILWAKFDREEKAAQCAESQEQEITEKTDNKRVS</sequence>
<dbReference type="RefSeq" id="WP_072852913.1">
    <property type="nucleotide sequence ID" value="NZ_FQVI01000016.1"/>
</dbReference>
<feature type="transmembrane region" description="Helical" evidence="1">
    <location>
        <begin position="12"/>
        <end position="30"/>
    </location>
</feature>
<name>A0A1M4ZQ77_9CLOT</name>
<dbReference type="AlphaFoldDB" id="A0A1M4ZQ77"/>
<feature type="transmembrane region" description="Helical" evidence="1">
    <location>
        <begin position="149"/>
        <end position="167"/>
    </location>
</feature>
<dbReference type="STRING" id="1122155.SAMN02745158_02855"/>
<keyword evidence="1" id="KW-1133">Transmembrane helix</keyword>
<proteinExistence type="predicted"/>
<keyword evidence="3" id="KW-1185">Reference proteome</keyword>
<organism evidence="2 3">
    <name type="scientific">Lactonifactor longoviformis DSM 17459</name>
    <dbReference type="NCBI Taxonomy" id="1122155"/>
    <lineage>
        <taxon>Bacteria</taxon>
        <taxon>Bacillati</taxon>
        <taxon>Bacillota</taxon>
        <taxon>Clostridia</taxon>
        <taxon>Eubacteriales</taxon>
        <taxon>Clostridiaceae</taxon>
        <taxon>Lactonifactor</taxon>
    </lineage>
</organism>
<evidence type="ECO:0000313" key="3">
    <source>
        <dbReference type="Proteomes" id="UP000184245"/>
    </source>
</evidence>
<keyword evidence="1" id="KW-0812">Transmembrane</keyword>